<keyword evidence="1" id="KW-0547">Nucleotide-binding</keyword>
<protein>
    <submittedName>
        <fullName evidence="1">Sn-glycerol-3-phosphate ABC transporter ATP-binding protein UgpC</fullName>
    </submittedName>
</protein>
<gene>
    <name evidence="1" type="primary">ugpC</name>
    <name evidence="1" type="ORF">JHL16_29855</name>
</gene>
<dbReference type="Proteomes" id="UP000616151">
    <property type="component" value="Unassembled WGS sequence"/>
</dbReference>
<reference evidence="1" key="1">
    <citation type="submission" date="2021-01" db="EMBL/GenBank/DDBJ databases">
        <authorList>
            <person name="Sun Q."/>
        </authorList>
    </citation>
    <scope>NUCLEOTIDE SEQUENCE</scope>
    <source>
        <strain evidence="1">YIM B02566</strain>
    </source>
</reference>
<proteinExistence type="predicted"/>
<name>A0ACC5RDA6_9HYPH</name>
<keyword evidence="1" id="KW-0067">ATP-binding</keyword>
<accession>A0ACC5RDA6</accession>
<organism evidence="1 2">
    <name type="scientific">Taklimakanibacter albus</name>
    <dbReference type="NCBI Taxonomy" id="2800327"/>
    <lineage>
        <taxon>Bacteria</taxon>
        <taxon>Pseudomonadati</taxon>
        <taxon>Pseudomonadota</taxon>
        <taxon>Alphaproteobacteria</taxon>
        <taxon>Hyphomicrobiales</taxon>
        <taxon>Aestuariivirgaceae</taxon>
        <taxon>Taklimakanibacter</taxon>
    </lineage>
</organism>
<comment type="caution">
    <text evidence="1">The sequence shown here is derived from an EMBL/GenBank/DDBJ whole genome shotgun (WGS) entry which is preliminary data.</text>
</comment>
<evidence type="ECO:0000313" key="2">
    <source>
        <dbReference type="Proteomes" id="UP000616151"/>
    </source>
</evidence>
<dbReference type="EMBL" id="JAENHL010000008">
    <property type="protein sequence ID" value="MBK1870607.1"/>
    <property type="molecule type" value="Genomic_DNA"/>
</dbReference>
<evidence type="ECO:0000313" key="1">
    <source>
        <dbReference type="EMBL" id="MBK1870607.1"/>
    </source>
</evidence>
<keyword evidence="2" id="KW-1185">Reference proteome</keyword>
<sequence length="367" mass="40188">MADITFDRVGKSYGSTKVITDLSLKVADEEFMVFVGPSGCGKSTALRMVAGLESVSEGRLLIGDRVVNDLEPRERDVAIVLQSYALYPHKTVRQNIEFALKIRGMPKPEVDRLVAEAAGILELTPYLDRKPRALSGGQRQRVALGRAIVRRPKAFLFDEPLSNLDAELRVTMRAEIVKLRRKFSTTTIYVTHDQTEAMTMGDRIAVFAPLAEAGASNLMQCDTPMKLYREPANVFVAQFIGSPKMNILEMAVDTEKGRFIADGQAVAIPPAWKGAVSGWPKVLVGIRPEHLRIEPAAAAGTLAAEVEMVEVLGDEAVVHLKAAGQPMSLRTTRGEPVPTVGDVIRLRPDPASVHVFDPQTRQRLRAA</sequence>